<dbReference type="PANTHER" id="PTHR34357:SF2">
    <property type="entry name" value="F26F24.3-RELATED"/>
    <property type="match status" value="1"/>
</dbReference>
<reference evidence="3" key="1">
    <citation type="journal article" date="2023" name="GigaByte">
        <title>Genome assembly of the bearded iris, Iris pallida Lam.</title>
        <authorList>
            <person name="Bruccoleri R.E."/>
            <person name="Oakeley E.J."/>
            <person name="Faust A.M.E."/>
            <person name="Altorfer M."/>
            <person name="Dessus-Babus S."/>
            <person name="Burckhardt D."/>
            <person name="Oertli M."/>
            <person name="Naumann U."/>
            <person name="Petersen F."/>
            <person name="Wong J."/>
        </authorList>
    </citation>
    <scope>NUCLEOTIDE SEQUENCE</scope>
    <source>
        <strain evidence="3">GSM-AAB239-AS_SAM_17_03QT</strain>
    </source>
</reference>
<accession>A0AAX6GM53</accession>
<dbReference type="InterPro" id="IPR012891">
    <property type="entry name" value="GCK_dom"/>
</dbReference>
<gene>
    <name evidence="3" type="ORF">M6B38_356335</name>
</gene>
<protein>
    <recommendedName>
        <fullName evidence="2">GCK domain-containing protein</fullName>
    </recommendedName>
</protein>
<dbReference type="EMBL" id="JANAVB010018198">
    <property type="protein sequence ID" value="KAJ6829734.1"/>
    <property type="molecule type" value="Genomic_DNA"/>
</dbReference>
<name>A0AAX6GM53_IRIPA</name>
<dbReference type="SMART" id="SM01227">
    <property type="entry name" value="GCK"/>
    <property type="match status" value="1"/>
</dbReference>
<keyword evidence="4" id="KW-1185">Reference proteome</keyword>
<evidence type="ECO:0000313" key="3">
    <source>
        <dbReference type="EMBL" id="KAJ6829734.1"/>
    </source>
</evidence>
<evidence type="ECO:0000256" key="1">
    <source>
        <dbReference type="SAM" id="MobiDB-lite"/>
    </source>
</evidence>
<dbReference type="Gene3D" id="1.10.287.2900">
    <property type="match status" value="1"/>
</dbReference>
<feature type="domain" description="GCK" evidence="2">
    <location>
        <begin position="1"/>
        <end position="68"/>
    </location>
</feature>
<comment type="caution">
    <text evidence="3">The sequence shown here is derived from an EMBL/GenBank/DDBJ whole genome shotgun (WGS) entry which is preliminary data.</text>
</comment>
<dbReference type="PANTHER" id="PTHR34357">
    <property type="entry name" value="F7A19.14 PROTEIN-RELATED"/>
    <property type="match status" value="1"/>
</dbReference>
<organism evidence="3 4">
    <name type="scientific">Iris pallida</name>
    <name type="common">Sweet iris</name>
    <dbReference type="NCBI Taxonomy" id="29817"/>
    <lineage>
        <taxon>Eukaryota</taxon>
        <taxon>Viridiplantae</taxon>
        <taxon>Streptophyta</taxon>
        <taxon>Embryophyta</taxon>
        <taxon>Tracheophyta</taxon>
        <taxon>Spermatophyta</taxon>
        <taxon>Magnoliopsida</taxon>
        <taxon>Liliopsida</taxon>
        <taxon>Asparagales</taxon>
        <taxon>Iridaceae</taxon>
        <taxon>Iridoideae</taxon>
        <taxon>Irideae</taxon>
        <taxon>Iris</taxon>
    </lineage>
</organism>
<evidence type="ECO:0000259" key="2">
    <source>
        <dbReference type="SMART" id="SM01227"/>
    </source>
</evidence>
<proteinExistence type="predicted"/>
<reference evidence="3" key="2">
    <citation type="submission" date="2023-04" db="EMBL/GenBank/DDBJ databases">
        <authorList>
            <person name="Bruccoleri R.E."/>
            <person name="Oakeley E.J."/>
            <person name="Faust A.-M."/>
            <person name="Dessus-Babus S."/>
            <person name="Altorfer M."/>
            <person name="Burckhardt D."/>
            <person name="Oertli M."/>
            <person name="Naumann U."/>
            <person name="Petersen F."/>
            <person name="Wong J."/>
        </authorList>
    </citation>
    <scope>NUCLEOTIDE SEQUENCE</scope>
    <source>
        <strain evidence="3">GSM-AAB239-AS_SAM_17_03QT</strain>
        <tissue evidence="3">Leaf</tissue>
    </source>
</reference>
<feature type="compositionally biased region" description="Low complexity" evidence="1">
    <location>
        <begin position="87"/>
        <end position="97"/>
    </location>
</feature>
<dbReference type="AlphaFoldDB" id="A0AAX6GM53"/>
<dbReference type="Proteomes" id="UP001140949">
    <property type="component" value="Unassembled WGS sequence"/>
</dbReference>
<evidence type="ECO:0000313" key="4">
    <source>
        <dbReference type="Proteomes" id="UP001140949"/>
    </source>
</evidence>
<dbReference type="Pfam" id="PF07802">
    <property type="entry name" value="GCK"/>
    <property type="match status" value="1"/>
</dbReference>
<sequence>MKGGGCKDEFVAWEKCVEEAEKNEEDIAEKCFDITHKLKLCMDAHADYYAPILDAEKSMSKAVSEADAEDSEAGDGAPAVESEKSPADPSSVAVSAP</sequence>
<feature type="region of interest" description="Disordered" evidence="1">
    <location>
        <begin position="59"/>
        <end position="97"/>
    </location>
</feature>